<organism evidence="1 2">
    <name type="scientific">Arachis hypogaea</name>
    <name type="common">Peanut</name>
    <dbReference type="NCBI Taxonomy" id="3818"/>
    <lineage>
        <taxon>Eukaryota</taxon>
        <taxon>Viridiplantae</taxon>
        <taxon>Streptophyta</taxon>
        <taxon>Embryophyta</taxon>
        <taxon>Tracheophyta</taxon>
        <taxon>Spermatophyta</taxon>
        <taxon>Magnoliopsida</taxon>
        <taxon>eudicotyledons</taxon>
        <taxon>Gunneridae</taxon>
        <taxon>Pentapetalae</taxon>
        <taxon>rosids</taxon>
        <taxon>fabids</taxon>
        <taxon>Fabales</taxon>
        <taxon>Fabaceae</taxon>
        <taxon>Papilionoideae</taxon>
        <taxon>50 kb inversion clade</taxon>
        <taxon>dalbergioids sensu lato</taxon>
        <taxon>Dalbergieae</taxon>
        <taxon>Pterocarpus clade</taxon>
        <taxon>Arachis</taxon>
    </lineage>
</organism>
<proteinExistence type="predicted"/>
<sequence>MTPSKGSSSSSNHHGWRLGGGHSCSGIRDGQYPKCLCGLYTIISTSRTHKNLGRLFFGCLLYKNDVSVKNVAMGGGEIVANISPMYYTNDAGLERKLMELQNRIDLLEI</sequence>
<accession>A0A445ARA0</accession>
<keyword evidence="2" id="KW-1185">Reference proteome</keyword>
<evidence type="ECO:0000313" key="2">
    <source>
        <dbReference type="Proteomes" id="UP000289738"/>
    </source>
</evidence>
<name>A0A445ARA0_ARAHY</name>
<protein>
    <submittedName>
        <fullName evidence="1">Uncharacterized protein</fullName>
    </submittedName>
</protein>
<comment type="caution">
    <text evidence="1">The sequence shown here is derived from an EMBL/GenBank/DDBJ whole genome shotgun (WGS) entry which is preliminary data.</text>
</comment>
<dbReference type="Proteomes" id="UP000289738">
    <property type="component" value="Chromosome B01"/>
</dbReference>
<dbReference type="EMBL" id="SDMP01000011">
    <property type="protein sequence ID" value="RYR28942.1"/>
    <property type="molecule type" value="Genomic_DNA"/>
</dbReference>
<gene>
    <name evidence="1" type="ORF">Ahy_B01g053168</name>
</gene>
<reference evidence="1 2" key="1">
    <citation type="submission" date="2019-01" db="EMBL/GenBank/DDBJ databases">
        <title>Sequencing of cultivated peanut Arachis hypogaea provides insights into genome evolution and oil improvement.</title>
        <authorList>
            <person name="Chen X."/>
        </authorList>
    </citation>
    <scope>NUCLEOTIDE SEQUENCE [LARGE SCALE GENOMIC DNA]</scope>
    <source>
        <strain evidence="2">cv. Fuhuasheng</strain>
        <tissue evidence="1">Leaves</tissue>
    </source>
</reference>
<dbReference type="AlphaFoldDB" id="A0A445ARA0"/>
<evidence type="ECO:0000313" key="1">
    <source>
        <dbReference type="EMBL" id="RYR28942.1"/>
    </source>
</evidence>